<feature type="chain" id="PRO_5037933564" description="Or membrane protein" evidence="3">
    <location>
        <begin position="32"/>
        <end position="137"/>
    </location>
</feature>
<protein>
    <recommendedName>
        <fullName evidence="6">Or membrane protein</fullName>
    </recommendedName>
</protein>
<keyword evidence="2" id="KW-0472">Membrane</keyword>
<dbReference type="RefSeq" id="WP_207118222.1">
    <property type="nucleotide sequence ID" value="NZ_JAFLEQ010000003.1"/>
</dbReference>
<evidence type="ECO:0000256" key="2">
    <source>
        <dbReference type="SAM" id="Phobius"/>
    </source>
</evidence>
<dbReference type="AlphaFoldDB" id="A0A939IWY8"/>
<accession>A0A939IWY8</accession>
<keyword evidence="5" id="KW-1185">Reference proteome</keyword>
<reference evidence="4" key="1">
    <citation type="submission" date="2021-03" db="EMBL/GenBank/DDBJ databases">
        <authorList>
            <person name="Sun Q."/>
        </authorList>
    </citation>
    <scope>NUCLEOTIDE SEQUENCE</scope>
    <source>
        <strain evidence="4">CCM 8862</strain>
    </source>
</reference>
<evidence type="ECO:0000256" key="1">
    <source>
        <dbReference type="SAM" id="MobiDB-lite"/>
    </source>
</evidence>
<sequence>MRATTHRFTRTALAAATALSLAAAAIQPAAAEDNPQNPGTTPISSDVTVTVEKTRDDGTTYQEDVPLPGYTQASSALGSAEIQKWYNGSPDWAQVLLGALFVALSLDLVGTLLGPVRSTIFNVIRDSNLPIPVPPRP</sequence>
<feature type="compositionally biased region" description="Polar residues" evidence="1">
    <location>
        <begin position="34"/>
        <end position="48"/>
    </location>
</feature>
<evidence type="ECO:0000313" key="4">
    <source>
        <dbReference type="EMBL" id="MBN9643523.1"/>
    </source>
</evidence>
<evidence type="ECO:0000313" key="5">
    <source>
        <dbReference type="Proteomes" id="UP000664332"/>
    </source>
</evidence>
<evidence type="ECO:0008006" key="6">
    <source>
        <dbReference type="Google" id="ProtNLM"/>
    </source>
</evidence>
<feature type="region of interest" description="Disordered" evidence="1">
    <location>
        <begin position="30"/>
        <end position="67"/>
    </location>
</feature>
<name>A0A939IWY8_9CORY</name>
<comment type="caution">
    <text evidence="4">The sequence shown here is derived from an EMBL/GenBank/DDBJ whole genome shotgun (WGS) entry which is preliminary data.</text>
</comment>
<proteinExistence type="predicted"/>
<keyword evidence="2" id="KW-0812">Transmembrane</keyword>
<feature type="signal peptide" evidence="3">
    <location>
        <begin position="1"/>
        <end position="31"/>
    </location>
</feature>
<organism evidence="4 5">
    <name type="scientific">Corynebacterium mendelii</name>
    <dbReference type="NCBI Taxonomy" id="2765362"/>
    <lineage>
        <taxon>Bacteria</taxon>
        <taxon>Bacillati</taxon>
        <taxon>Actinomycetota</taxon>
        <taxon>Actinomycetes</taxon>
        <taxon>Mycobacteriales</taxon>
        <taxon>Corynebacteriaceae</taxon>
        <taxon>Corynebacterium</taxon>
    </lineage>
</organism>
<gene>
    <name evidence="4" type="ORF">JZY06_02605</name>
</gene>
<evidence type="ECO:0000256" key="3">
    <source>
        <dbReference type="SAM" id="SignalP"/>
    </source>
</evidence>
<dbReference type="Proteomes" id="UP000664332">
    <property type="component" value="Unassembled WGS sequence"/>
</dbReference>
<keyword evidence="2" id="KW-1133">Transmembrane helix</keyword>
<keyword evidence="3" id="KW-0732">Signal</keyword>
<dbReference type="EMBL" id="JAFLEQ010000003">
    <property type="protein sequence ID" value="MBN9643523.1"/>
    <property type="molecule type" value="Genomic_DNA"/>
</dbReference>
<feature type="transmembrane region" description="Helical" evidence="2">
    <location>
        <begin position="95"/>
        <end position="116"/>
    </location>
</feature>